<dbReference type="EMBL" id="CP139781">
    <property type="protein sequence ID" value="WRQ89999.1"/>
    <property type="molecule type" value="Genomic_DNA"/>
</dbReference>
<organism evidence="2 3">
    <name type="scientific">Actomonas aquatica</name>
    <dbReference type="NCBI Taxonomy" id="2866162"/>
    <lineage>
        <taxon>Bacteria</taxon>
        <taxon>Pseudomonadati</taxon>
        <taxon>Verrucomicrobiota</taxon>
        <taxon>Opitutia</taxon>
        <taxon>Opitutales</taxon>
        <taxon>Opitutaceae</taxon>
        <taxon>Actomonas</taxon>
    </lineage>
</organism>
<keyword evidence="1" id="KW-0732">Signal</keyword>
<sequence>MKFTSLFCSTLLAAPMLLSAQSSFSITSDFAYASDYVFRGIHYADESLQPSISFSAGNLYASVWTNQPITGGTDNEFDFTLGYALQLNDTWALDLGATYYDYPETTGNVEQLEPYLGLTATLANGFSSSTYLYYESEFEVTTLSTVLGYSQQLQDTLSLDLAAEVGGVMPDADDDYTYWALSAQLTHALNDTASAYLGVTYSNTDLDHSVRPDGKERLFLTTGLQFGF</sequence>
<evidence type="ECO:0000256" key="1">
    <source>
        <dbReference type="SAM" id="SignalP"/>
    </source>
</evidence>
<accession>A0ABZ1CE99</accession>
<proteinExistence type="predicted"/>
<dbReference type="SUPFAM" id="SSF56935">
    <property type="entry name" value="Porins"/>
    <property type="match status" value="1"/>
</dbReference>
<name>A0ABZ1CE99_9BACT</name>
<dbReference type="RefSeq" id="WP_221032076.1">
    <property type="nucleotide sequence ID" value="NZ_CP139781.1"/>
</dbReference>
<reference evidence="2 3" key="2">
    <citation type="submission" date="2023-12" db="EMBL/GenBank/DDBJ databases">
        <title>Description of an unclassified Opitutus bacterium of Verrucomicrobiota.</title>
        <authorList>
            <person name="Zhang D.-F."/>
        </authorList>
    </citation>
    <scope>NUCLEOTIDE SEQUENCE [LARGE SCALE GENOMIC DNA]</scope>
    <source>
        <strain evidence="2 3">WL0086</strain>
    </source>
</reference>
<feature type="chain" id="PRO_5047117339" evidence="1">
    <location>
        <begin position="21"/>
        <end position="228"/>
    </location>
</feature>
<keyword evidence="3" id="KW-1185">Reference proteome</keyword>
<protein>
    <submittedName>
        <fullName evidence="2">TorF family putative porin</fullName>
    </submittedName>
</protein>
<dbReference type="Proteomes" id="UP000738431">
    <property type="component" value="Chromosome"/>
</dbReference>
<feature type="signal peptide" evidence="1">
    <location>
        <begin position="1"/>
        <end position="20"/>
    </location>
</feature>
<dbReference type="Pfam" id="PF09694">
    <property type="entry name" value="Gcw_chp"/>
    <property type="match status" value="1"/>
</dbReference>
<dbReference type="NCBIfam" id="TIGR02001">
    <property type="entry name" value="gcw_chp"/>
    <property type="match status" value="1"/>
</dbReference>
<evidence type="ECO:0000313" key="2">
    <source>
        <dbReference type="EMBL" id="WRQ89999.1"/>
    </source>
</evidence>
<gene>
    <name evidence="2" type="ORF">K1X11_011325</name>
</gene>
<evidence type="ECO:0000313" key="3">
    <source>
        <dbReference type="Proteomes" id="UP000738431"/>
    </source>
</evidence>
<dbReference type="InterPro" id="IPR010239">
    <property type="entry name" value="CHP02001"/>
</dbReference>
<reference evidence="2 3" key="1">
    <citation type="submission" date="2021-08" db="EMBL/GenBank/DDBJ databases">
        <authorList>
            <person name="Zhang D."/>
            <person name="Zhang A."/>
            <person name="Wang L."/>
        </authorList>
    </citation>
    <scope>NUCLEOTIDE SEQUENCE [LARGE SCALE GENOMIC DNA]</scope>
    <source>
        <strain evidence="2 3">WL0086</strain>
    </source>
</reference>